<organism evidence="1 2">
    <name type="scientific">Shewanella benthica KT99</name>
    <dbReference type="NCBI Taxonomy" id="314608"/>
    <lineage>
        <taxon>Bacteria</taxon>
        <taxon>Pseudomonadati</taxon>
        <taxon>Pseudomonadota</taxon>
        <taxon>Gammaproteobacteria</taxon>
        <taxon>Alteromonadales</taxon>
        <taxon>Shewanellaceae</taxon>
        <taxon>Shewanella</taxon>
    </lineage>
</organism>
<comment type="caution">
    <text evidence="1">The sequence shown here is derived from an EMBL/GenBank/DDBJ whole genome shotgun (WGS) entry which is preliminary data.</text>
</comment>
<keyword evidence="2" id="KW-1185">Reference proteome</keyword>
<protein>
    <submittedName>
        <fullName evidence="1">Uncharacterized protein</fullName>
    </submittedName>
</protein>
<proteinExistence type="predicted"/>
<dbReference type="AlphaFoldDB" id="A9DNR8"/>
<sequence>MDVVNVKNAWSNFLTKLSGAATARDGGSVDIEGAFIDRHRELALHVRA</sequence>
<name>A9DNR8_9GAMM</name>
<gene>
    <name evidence="1" type="ORF">KT99_00942</name>
</gene>
<evidence type="ECO:0000313" key="1">
    <source>
        <dbReference type="EMBL" id="EDP98661.1"/>
    </source>
</evidence>
<dbReference type="EMBL" id="ABIC01000086">
    <property type="protein sequence ID" value="EDP98661.1"/>
    <property type="molecule type" value="Genomic_DNA"/>
</dbReference>
<dbReference type="Proteomes" id="UP000005839">
    <property type="component" value="Unassembled WGS sequence"/>
</dbReference>
<reference evidence="1 2" key="1">
    <citation type="submission" date="2007-10" db="EMBL/GenBank/DDBJ databases">
        <authorList>
            <person name="Yayanos A."/>
            <person name="Ferriera S."/>
            <person name="Johnson J."/>
            <person name="Kravitz S."/>
            <person name="Halpern A."/>
            <person name="Remington K."/>
            <person name="Beeson K."/>
            <person name="Tran B."/>
            <person name="Rogers Y.-H."/>
            <person name="Friedman R."/>
            <person name="Venter J.C."/>
        </authorList>
    </citation>
    <scope>NUCLEOTIDE SEQUENCE [LARGE SCALE GENOMIC DNA]</scope>
    <source>
        <strain evidence="1 2">KT99</strain>
    </source>
</reference>
<evidence type="ECO:0000313" key="2">
    <source>
        <dbReference type="Proteomes" id="UP000005839"/>
    </source>
</evidence>
<dbReference type="RefSeq" id="WP_005503683.1">
    <property type="nucleotide sequence ID" value="NZ_ABIC01000086.1"/>
</dbReference>
<accession>A9DNR8</accession>